<dbReference type="AlphaFoldDB" id="A0AAV7W755"/>
<protein>
    <submittedName>
        <fullName evidence="1">Uncharacterized protein</fullName>
    </submittedName>
</protein>
<evidence type="ECO:0000313" key="1">
    <source>
        <dbReference type="EMBL" id="KAJ1208418.1"/>
    </source>
</evidence>
<sequence length="74" mass="8216">MSLDDFRHSRGTDEGLGHDFSARVFCGSNERCYERVFGAAGVPLERLCIPFEDTSGPTEGARCVLQRAFERSCV</sequence>
<comment type="caution">
    <text evidence="1">The sequence shown here is derived from an EMBL/GenBank/DDBJ whole genome shotgun (WGS) entry which is preliminary data.</text>
</comment>
<proteinExistence type="predicted"/>
<dbReference type="Proteomes" id="UP001066276">
    <property type="component" value="Chromosome 1_2"/>
</dbReference>
<reference evidence="1" key="1">
    <citation type="journal article" date="2022" name="bioRxiv">
        <title>Sequencing and chromosome-scale assembly of the giantPleurodeles waltlgenome.</title>
        <authorList>
            <person name="Brown T."/>
            <person name="Elewa A."/>
            <person name="Iarovenko S."/>
            <person name="Subramanian E."/>
            <person name="Araus A.J."/>
            <person name="Petzold A."/>
            <person name="Susuki M."/>
            <person name="Suzuki K.-i.T."/>
            <person name="Hayashi T."/>
            <person name="Toyoda A."/>
            <person name="Oliveira C."/>
            <person name="Osipova E."/>
            <person name="Leigh N.D."/>
            <person name="Simon A."/>
            <person name="Yun M.H."/>
        </authorList>
    </citation>
    <scope>NUCLEOTIDE SEQUENCE</scope>
    <source>
        <strain evidence="1">20211129_DDA</strain>
        <tissue evidence="1">Liver</tissue>
    </source>
</reference>
<evidence type="ECO:0000313" key="2">
    <source>
        <dbReference type="Proteomes" id="UP001066276"/>
    </source>
</evidence>
<keyword evidence="2" id="KW-1185">Reference proteome</keyword>
<gene>
    <name evidence="1" type="ORF">NDU88_003804</name>
</gene>
<name>A0AAV7W755_PLEWA</name>
<organism evidence="1 2">
    <name type="scientific">Pleurodeles waltl</name>
    <name type="common">Iberian ribbed newt</name>
    <dbReference type="NCBI Taxonomy" id="8319"/>
    <lineage>
        <taxon>Eukaryota</taxon>
        <taxon>Metazoa</taxon>
        <taxon>Chordata</taxon>
        <taxon>Craniata</taxon>
        <taxon>Vertebrata</taxon>
        <taxon>Euteleostomi</taxon>
        <taxon>Amphibia</taxon>
        <taxon>Batrachia</taxon>
        <taxon>Caudata</taxon>
        <taxon>Salamandroidea</taxon>
        <taxon>Salamandridae</taxon>
        <taxon>Pleurodelinae</taxon>
        <taxon>Pleurodeles</taxon>
    </lineage>
</organism>
<accession>A0AAV7W755</accession>
<dbReference type="EMBL" id="JANPWB010000002">
    <property type="protein sequence ID" value="KAJ1208418.1"/>
    <property type="molecule type" value="Genomic_DNA"/>
</dbReference>